<reference evidence="4" key="1">
    <citation type="submission" date="2021-02" db="EMBL/GenBank/DDBJ databases">
        <authorList>
            <person name="Nowell W R."/>
        </authorList>
    </citation>
    <scope>NUCLEOTIDE SEQUENCE</scope>
</reference>
<name>A0A814UK10_9BILA</name>
<evidence type="ECO:0000313" key="3">
    <source>
        <dbReference type="EMBL" id="CAF1085621.1"/>
    </source>
</evidence>
<dbReference type="EMBL" id="CAJNOI010000116">
    <property type="protein sequence ID" value="CAF1085621.1"/>
    <property type="molecule type" value="Genomic_DNA"/>
</dbReference>
<organism evidence="4 5">
    <name type="scientific">Adineta steineri</name>
    <dbReference type="NCBI Taxonomy" id="433720"/>
    <lineage>
        <taxon>Eukaryota</taxon>
        <taxon>Metazoa</taxon>
        <taxon>Spiralia</taxon>
        <taxon>Gnathifera</taxon>
        <taxon>Rotifera</taxon>
        <taxon>Eurotatoria</taxon>
        <taxon>Bdelloidea</taxon>
        <taxon>Adinetida</taxon>
        <taxon>Adinetidae</taxon>
        <taxon>Adineta</taxon>
    </lineage>
</organism>
<gene>
    <name evidence="3" type="ORF">BJG266_LOCUS20512</name>
    <name evidence="4" type="ORF">QVE165_LOCUS24368</name>
</gene>
<evidence type="ECO:0000256" key="1">
    <source>
        <dbReference type="SAM" id="MobiDB-lite"/>
    </source>
</evidence>
<evidence type="ECO:0000313" key="5">
    <source>
        <dbReference type="Proteomes" id="UP000663832"/>
    </source>
</evidence>
<feature type="compositionally biased region" description="Polar residues" evidence="1">
    <location>
        <begin position="266"/>
        <end position="277"/>
    </location>
</feature>
<dbReference type="OrthoDB" id="10009322at2759"/>
<protein>
    <submittedName>
        <fullName evidence="4">Uncharacterized protein</fullName>
    </submittedName>
</protein>
<evidence type="ECO:0000256" key="2">
    <source>
        <dbReference type="SAM" id="SignalP"/>
    </source>
</evidence>
<keyword evidence="5" id="KW-1185">Reference proteome</keyword>
<evidence type="ECO:0000313" key="4">
    <source>
        <dbReference type="EMBL" id="CAF1175460.1"/>
    </source>
</evidence>
<dbReference type="Proteomes" id="UP000663877">
    <property type="component" value="Unassembled WGS sequence"/>
</dbReference>
<comment type="caution">
    <text evidence="4">The sequence shown here is derived from an EMBL/GenBank/DDBJ whole genome shotgun (WGS) entry which is preliminary data.</text>
</comment>
<accession>A0A814UK10</accession>
<proteinExistence type="predicted"/>
<dbReference type="EMBL" id="CAJNOM010000170">
    <property type="protein sequence ID" value="CAF1175460.1"/>
    <property type="molecule type" value="Genomic_DNA"/>
</dbReference>
<dbReference type="Proteomes" id="UP000663832">
    <property type="component" value="Unassembled WGS sequence"/>
</dbReference>
<sequence length="303" mass="34273">MALFLYTISALLLLIPADVHDKTKEIYNRIPGTLLKFFDPKTIARKVECSEHDLINEKSIESDNNEEWKKDGHEVKKETVCSSNVLCTERGIENEHNKDYNNLRGHLRKSLRQMFRNDKTIEISTDDVAQAIATKCFKECPDWGKENKYSSVILRFDSSYVTNNDSVKTNIQVYVYAHLIFECKMSFFKGGQCKTSYDLTIELSGISIDPLKISEFSLFVAKNSVSDSIKAIETNVPLTWEDLDDTGSRQASTPKPVLTRNDLDDTGSTQASTLKSTLTREDLDDTGSRQASTPKSTLAWDDL</sequence>
<feature type="region of interest" description="Disordered" evidence="1">
    <location>
        <begin position="243"/>
        <end position="303"/>
    </location>
</feature>
<dbReference type="AlphaFoldDB" id="A0A814UK10"/>
<feature type="signal peptide" evidence="2">
    <location>
        <begin position="1"/>
        <end position="21"/>
    </location>
</feature>
<keyword evidence="2" id="KW-0732">Signal</keyword>
<feature type="chain" id="PRO_5036410903" evidence="2">
    <location>
        <begin position="22"/>
        <end position="303"/>
    </location>
</feature>